<dbReference type="PANTHER" id="PTHR43129">
    <property type="entry name" value="FOSMIDOMYCIN RESISTANCE PROTEIN"/>
    <property type="match status" value="1"/>
</dbReference>
<feature type="transmembrane region" description="Helical" evidence="4">
    <location>
        <begin position="385"/>
        <end position="407"/>
    </location>
</feature>
<gene>
    <name evidence="6" type="ORF">ACFO6Q_13755</name>
</gene>
<feature type="transmembrane region" description="Helical" evidence="4">
    <location>
        <begin position="231"/>
        <end position="251"/>
    </location>
</feature>
<dbReference type="RefSeq" id="WP_380021676.1">
    <property type="nucleotide sequence ID" value="NZ_JBHSHD010000010.1"/>
</dbReference>
<feature type="transmembrane region" description="Helical" evidence="4">
    <location>
        <begin position="68"/>
        <end position="85"/>
    </location>
</feature>
<dbReference type="Gene3D" id="1.20.1250.20">
    <property type="entry name" value="MFS general substrate transporter like domains"/>
    <property type="match status" value="2"/>
</dbReference>
<sequence>MNTPSPLAATSADVAPLASPPDDAGTAAARTAFPILLMLSTCHLLNDMIQSLLPAIYPLLKDSFRLDFGQIGLITLTFQVTASLLQPFVGVYTDRRPMPYSLPIGMGCTLSGLLLLSQATTFPMLLLAAALVGSGSSVFHPESSRVARMASGGQHGLAQSLFQVGGNVGSALGPLLAAFVVMPRGQGSVGWFAIAALVAIVLLTRIGGWYRTQIPAHRAVRVSAGSALPRRTVVVTMAILGALIFSKYFYLASLSSYFTFYLMQKFALSAQSAQLHLFVFLGAVAVGTLVGGPVGDRIGRKYVIWGSILGVLPFTLLLPHANLFWTTALTIVIGLVLASAFSAILVYAQELVPGRTGVIAGLFFGFAFGMGGLGAAVLGELADHIGIEAVYGICAFLPAIGLLAWFLPSLEPSHRAVPAR</sequence>
<dbReference type="PANTHER" id="PTHR43129:SF1">
    <property type="entry name" value="FOSMIDOMYCIN RESISTANCE PROTEIN"/>
    <property type="match status" value="1"/>
</dbReference>
<evidence type="ECO:0000256" key="4">
    <source>
        <dbReference type="SAM" id="Phobius"/>
    </source>
</evidence>
<evidence type="ECO:0000256" key="2">
    <source>
        <dbReference type="ARBA" id="ARBA00022989"/>
    </source>
</evidence>
<dbReference type="Pfam" id="PF07690">
    <property type="entry name" value="MFS_1"/>
    <property type="match status" value="1"/>
</dbReference>
<feature type="domain" description="Major facilitator superfamily (MFS) profile" evidence="5">
    <location>
        <begin position="35"/>
        <end position="413"/>
    </location>
</feature>
<reference evidence="7" key="1">
    <citation type="journal article" date="2019" name="Int. J. Syst. Evol. Microbiol.">
        <title>The Global Catalogue of Microorganisms (GCM) 10K type strain sequencing project: providing services to taxonomists for standard genome sequencing and annotation.</title>
        <authorList>
            <consortium name="The Broad Institute Genomics Platform"/>
            <consortium name="The Broad Institute Genome Sequencing Center for Infectious Disease"/>
            <person name="Wu L."/>
            <person name="Ma J."/>
        </authorList>
    </citation>
    <scope>NUCLEOTIDE SEQUENCE [LARGE SCALE GENOMIC DNA]</scope>
    <source>
        <strain evidence="7">CCUG 30340</strain>
    </source>
</reference>
<feature type="transmembrane region" description="Helical" evidence="4">
    <location>
        <begin position="271"/>
        <end position="290"/>
    </location>
</feature>
<dbReference type="InterPro" id="IPR020846">
    <property type="entry name" value="MFS_dom"/>
</dbReference>
<feature type="transmembrane region" description="Helical" evidence="4">
    <location>
        <begin position="359"/>
        <end position="379"/>
    </location>
</feature>
<evidence type="ECO:0000256" key="1">
    <source>
        <dbReference type="ARBA" id="ARBA00022692"/>
    </source>
</evidence>
<dbReference type="CDD" id="cd17478">
    <property type="entry name" value="MFS_FsR"/>
    <property type="match status" value="1"/>
</dbReference>
<keyword evidence="7" id="KW-1185">Reference proteome</keyword>
<keyword evidence="1 4" id="KW-0812">Transmembrane</keyword>
<protein>
    <submittedName>
        <fullName evidence="6">MFS transporter</fullName>
    </submittedName>
</protein>
<comment type="caution">
    <text evidence="6">The sequence shown here is derived from an EMBL/GenBank/DDBJ whole genome shotgun (WGS) entry which is preliminary data.</text>
</comment>
<dbReference type="Proteomes" id="UP001595886">
    <property type="component" value="Unassembled WGS sequence"/>
</dbReference>
<feature type="transmembrane region" description="Helical" evidence="4">
    <location>
        <begin position="302"/>
        <end position="318"/>
    </location>
</feature>
<evidence type="ECO:0000259" key="5">
    <source>
        <dbReference type="PROSITE" id="PS50850"/>
    </source>
</evidence>
<feature type="transmembrane region" description="Helical" evidence="4">
    <location>
        <begin position="188"/>
        <end position="210"/>
    </location>
</feature>
<evidence type="ECO:0000313" key="7">
    <source>
        <dbReference type="Proteomes" id="UP001595886"/>
    </source>
</evidence>
<dbReference type="EMBL" id="JBHSHD010000010">
    <property type="protein sequence ID" value="MFC4821394.1"/>
    <property type="molecule type" value="Genomic_DNA"/>
</dbReference>
<proteinExistence type="predicted"/>
<keyword evidence="3 4" id="KW-0472">Membrane</keyword>
<feature type="transmembrane region" description="Helical" evidence="4">
    <location>
        <begin position="324"/>
        <end position="347"/>
    </location>
</feature>
<dbReference type="InterPro" id="IPR011701">
    <property type="entry name" value="MFS"/>
</dbReference>
<name>A0ABV9QYB4_9GAMM</name>
<evidence type="ECO:0000313" key="6">
    <source>
        <dbReference type="EMBL" id="MFC4821394.1"/>
    </source>
</evidence>
<dbReference type="PROSITE" id="PS50850">
    <property type="entry name" value="MFS"/>
    <property type="match status" value="1"/>
</dbReference>
<dbReference type="SUPFAM" id="SSF103473">
    <property type="entry name" value="MFS general substrate transporter"/>
    <property type="match status" value="1"/>
</dbReference>
<accession>A0ABV9QYB4</accession>
<evidence type="ECO:0000256" key="3">
    <source>
        <dbReference type="ARBA" id="ARBA00023136"/>
    </source>
</evidence>
<keyword evidence="2 4" id="KW-1133">Transmembrane helix</keyword>
<organism evidence="6 7">
    <name type="scientific">Dokdonella ginsengisoli</name>
    <dbReference type="NCBI Taxonomy" id="363846"/>
    <lineage>
        <taxon>Bacteria</taxon>
        <taxon>Pseudomonadati</taxon>
        <taxon>Pseudomonadota</taxon>
        <taxon>Gammaproteobacteria</taxon>
        <taxon>Lysobacterales</taxon>
        <taxon>Rhodanobacteraceae</taxon>
        <taxon>Dokdonella</taxon>
    </lineage>
</organism>
<dbReference type="InterPro" id="IPR036259">
    <property type="entry name" value="MFS_trans_sf"/>
</dbReference>